<keyword evidence="2 3" id="KW-0808">Transferase</keyword>
<proteinExistence type="predicted"/>
<gene>
    <name evidence="3" type="primary">rsmD</name>
    <name evidence="3" type="ORF">CFK37_16270</name>
</gene>
<dbReference type="CDD" id="cd02440">
    <property type="entry name" value="AdoMet_MTases"/>
    <property type="match status" value="1"/>
</dbReference>
<keyword evidence="1 3" id="KW-0489">Methyltransferase</keyword>
<dbReference type="Proteomes" id="UP000198312">
    <property type="component" value="Chromosome"/>
</dbReference>
<dbReference type="NCBIfam" id="TIGR00095">
    <property type="entry name" value="16S rRNA (guanine(966)-N(2))-methyltransferase RsmD"/>
    <property type="match status" value="1"/>
</dbReference>
<name>A0A220U6J8_9BACI</name>
<dbReference type="PANTHER" id="PTHR43542:SF1">
    <property type="entry name" value="METHYLTRANSFERASE"/>
    <property type="match status" value="1"/>
</dbReference>
<dbReference type="PROSITE" id="PS00092">
    <property type="entry name" value="N6_MTASE"/>
    <property type="match status" value="1"/>
</dbReference>
<evidence type="ECO:0000256" key="1">
    <source>
        <dbReference type="ARBA" id="ARBA00022603"/>
    </source>
</evidence>
<dbReference type="RefSeq" id="WP_089062861.1">
    <property type="nucleotide sequence ID" value="NZ_CP022315.1"/>
</dbReference>
<dbReference type="GO" id="GO:0031167">
    <property type="term" value="P:rRNA methylation"/>
    <property type="evidence" value="ECO:0007669"/>
    <property type="project" value="InterPro"/>
</dbReference>
<dbReference type="Gene3D" id="3.40.50.150">
    <property type="entry name" value="Vaccinia Virus protein VP39"/>
    <property type="match status" value="1"/>
</dbReference>
<organism evidence="3 4">
    <name type="scientific">Virgibacillus phasianinus</name>
    <dbReference type="NCBI Taxonomy" id="2017483"/>
    <lineage>
        <taxon>Bacteria</taxon>
        <taxon>Bacillati</taxon>
        <taxon>Bacillota</taxon>
        <taxon>Bacilli</taxon>
        <taxon>Bacillales</taxon>
        <taxon>Bacillaceae</taxon>
        <taxon>Virgibacillus</taxon>
    </lineage>
</organism>
<dbReference type="Pfam" id="PF03602">
    <property type="entry name" value="Cons_hypoth95"/>
    <property type="match status" value="1"/>
</dbReference>
<dbReference type="PIRSF" id="PIRSF004553">
    <property type="entry name" value="CHP00095"/>
    <property type="match status" value="1"/>
</dbReference>
<dbReference type="AlphaFoldDB" id="A0A220U6J8"/>
<dbReference type="GO" id="GO:0008168">
    <property type="term" value="F:methyltransferase activity"/>
    <property type="evidence" value="ECO:0007669"/>
    <property type="project" value="UniProtKB-KW"/>
</dbReference>
<dbReference type="GO" id="GO:0003676">
    <property type="term" value="F:nucleic acid binding"/>
    <property type="evidence" value="ECO:0007669"/>
    <property type="project" value="InterPro"/>
</dbReference>
<dbReference type="InterPro" id="IPR004398">
    <property type="entry name" value="RNA_MeTrfase_RsmD"/>
</dbReference>
<keyword evidence="4" id="KW-1185">Reference proteome</keyword>
<dbReference type="SUPFAM" id="SSF53335">
    <property type="entry name" value="S-adenosyl-L-methionine-dependent methyltransferases"/>
    <property type="match status" value="1"/>
</dbReference>
<sequence length="190" mass="21408">MRVVAGNLKGRQVKAVPGNQTRPTTDKVKEAFFQIIGPFFEDGSCLDLFAGSGSLGIEAISRGMEHAIFVDKQSKAIQTIHENIKDLQLEERTEVFRTDAFRAMQAAAKRELKFNLVLLDPPYKKVDYGELLNELAKLDLVDQHGYIYCEHDQRENLPETHPTFTVIKQSSYGGTIGITLYQKTKKEGFV</sequence>
<dbReference type="PANTHER" id="PTHR43542">
    <property type="entry name" value="METHYLTRANSFERASE"/>
    <property type="match status" value="1"/>
</dbReference>
<evidence type="ECO:0000313" key="4">
    <source>
        <dbReference type="Proteomes" id="UP000198312"/>
    </source>
</evidence>
<evidence type="ECO:0000256" key="2">
    <source>
        <dbReference type="ARBA" id="ARBA00022679"/>
    </source>
</evidence>
<evidence type="ECO:0000313" key="3">
    <source>
        <dbReference type="EMBL" id="ASK63602.1"/>
    </source>
</evidence>
<dbReference type="InterPro" id="IPR002052">
    <property type="entry name" value="DNA_methylase_N6_adenine_CS"/>
</dbReference>
<dbReference type="OrthoDB" id="9803017at2"/>
<dbReference type="InterPro" id="IPR029063">
    <property type="entry name" value="SAM-dependent_MTases_sf"/>
</dbReference>
<reference evidence="3 4" key="1">
    <citation type="submission" date="2017-07" db="EMBL/GenBank/DDBJ databases">
        <title>Virgibacillus sp. LM2416.</title>
        <authorList>
            <person name="Tak E.J."/>
            <person name="Bae J.-W."/>
        </authorList>
    </citation>
    <scope>NUCLEOTIDE SEQUENCE [LARGE SCALE GENOMIC DNA]</scope>
    <source>
        <strain evidence="3 4">LM2416</strain>
    </source>
</reference>
<dbReference type="KEGG" id="vil:CFK37_16270"/>
<dbReference type="EMBL" id="CP022315">
    <property type="protein sequence ID" value="ASK63602.1"/>
    <property type="molecule type" value="Genomic_DNA"/>
</dbReference>
<accession>A0A220U6J8</accession>
<protein>
    <submittedName>
        <fullName evidence="3">16S rRNA (Guanine(966)-N(2))-methyltransferase RsmD</fullName>
    </submittedName>
</protein>